<dbReference type="EMBL" id="JBEQNB010000013">
    <property type="protein sequence ID" value="MES0836660.1"/>
    <property type="molecule type" value="Genomic_DNA"/>
</dbReference>
<keyword evidence="5" id="KW-1185">Reference proteome</keyword>
<dbReference type="InterPro" id="IPR025110">
    <property type="entry name" value="AMP-bd_C"/>
</dbReference>
<dbReference type="RefSeq" id="WP_352985460.1">
    <property type="nucleotide sequence ID" value="NZ_JBEQNA010000012.1"/>
</dbReference>
<feature type="domain" description="AMP-dependent synthetase/ligase" evidence="2">
    <location>
        <begin position="106"/>
        <end position="308"/>
    </location>
</feature>
<evidence type="ECO:0000259" key="3">
    <source>
        <dbReference type="Pfam" id="PF13193"/>
    </source>
</evidence>
<dbReference type="PROSITE" id="PS00455">
    <property type="entry name" value="AMP_BINDING"/>
    <property type="match status" value="1"/>
</dbReference>
<feature type="domain" description="AMP-binding enzyme C-terminal" evidence="3">
    <location>
        <begin position="360"/>
        <end position="436"/>
    </location>
</feature>
<protein>
    <submittedName>
        <fullName evidence="4">Class I adenylate-forming enzyme family protein</fullName>
    </submittedName>
</protein>
<proteinExistence type="predicted"/>
<evidence type="ECO:0000313" key="4">
    <source>
        <dbReference type="EMBL" id="MES0836660.1"/>
    </source>
</evidence>
<feature type="region of interest" description="Disordered" evidence="1">
    <location>
        <begin position="429"/>
        <end position="462"/>
    </location>
</feature>
<dbReference type="PANTHER" id="PTHR43767:SF10">
    <property type="entry name" value="SURFACTIN SYNTHASE SUBUNIT 1"/>
    <property type="match status" value="1"/>
</dbReference>
<dbReference type="PANTHER" id="PTHR43767">
    <property type="entry name" value="LONG-CHAIN-FATTY-ACID--COA LIGASE"/>
    <property type="match status" value="1"/>
</dbReference>
<gene>
    <name evidence="4" type="ORF">ABUK86_22985</name>
</gene>
<evidence type="ECO:0000256" key="1">
    <source>
        <dbReference type="SAM" id="MobiDB-lite"/>
    </source>
</evidence>
<evidence type="ECO:0000313" key="5">
    <source>
        <dbReference type="Proteomes" id="UP001432401"/>
    </source>
</evidence>
<dbReference type="InterPro" id="IPR020845">
    <property type="entry name" value="AMP-binding_CS"/>
</dbReference>
<dbReference type="Proteomes" id="UP001432401">
    <property type="component" value="Unassembled WGS sequence"/>
</dbReference>
<dbReference type="InterPro" id="IPR000873">
    <property type="entry name" value="AMP-dep_synth/lig_dom"/>
</dbReference>
<dbReference type="InterPro" id="IPR042099">
    <property type="entry name" value="ANL_N_sf"/>
</dbReference>
<accession>A0ABV1ZZX8</accession>
<sequence length="462" mass="48197">MTGRLFIDGEEVPGPRLAEDAGALTRALSSAGAGPGHGVVLGRDDAYTAVLTALAAESLGSPVLCQGERWRRMGCTRRVAAVVAPGAGGGPPAVTAVADDGRPEFAETTHTLLYTSGSSGEPKAVELSRGAIDYHRHTVAAHAGVGSGDRMLVPMSLLNSYGWGVVQYWLEHGFALHVESRLSMDRVAGLLRGGAFTTLDGVGSMYAALLAAAREDRGLASALGGLRFRGCGGDVLPVSLVEGYVDVVGGPIHDGYGLSETVAWVTQSVPDDWRPGTVGPLVKGSSARIDPDTGEVHLRGPGLMDGYLDDPGANSDAFTGDGWLRTGDRGSLAGDGHLTIEGRIKESLVVHGETFPPRFVEDVMAACPAVREAAVVGVPTGKARGDRLVAFAVADPGHDGAALAQVRAALRDHLPVHLRPREIHLLDEFPRTRTDKPDRRALRSSVTAGGNTGNGSLKNREE</sequence>
<dbReference type="Pfam" id="PF13193">
    <property type="entry name" value="AMP-binding_C"/>
    <property type="match status" value="1"/>
</dbReference>
<dbReference type="Gene3D" id="3.40.50.12780">
    <property type="entry name" value="N-terminal domain of ligase-like"/>
    <property type="match status" value="1"/>
</dbReference>
<organism evidence="4 5">
    <name type="scientific">Nocardiopsis tropica</name>
    <dbReference type="NCBI Taxonomy" id="109330"/>
    <lineage>
        <taxon>Bacteria</taxon>
        <taxon>Bacillati</taxon>
        <taxon>Actinomycetota</taxon>
        <taxon>Actinomycetes</taxon>
        <taxon>Streptosporangiales</taxon>
        <taxon>Nocardiopsidaceae</taxon>
        <taxon>Nocardiopsis</taxon>
    </lineage>
</organism>
<feature type="compositionally biased region" description="Basic and acidic residues" evidence="1">
    <location>
        <begin position="429"/>
        <end position="441"/>
    </location>
</feature>
<dbReference type="Pfam" id="PF00501">
    <property type="entry name" value="AMP-binding"/>
    <property type="match status" value="1"/>
</dbReference>
<dbReference type="InterPro" id="IPR050237">
    <property type="entry name" value="ATP-dep_AMP-bd_enzyme"/>
</dbReference>
<evidence type="ECO:0000259" key="2">
    <source>
        <dbReference type="Pfam" id="PF00501"/>
    </source>
</evidence>
<feature type="compositionally biased region" description="Polar residues" evidence="1">
    <location>
        <begin position="444"/>
        <end position="462"/>
    </location>
</feature>
<comment type="caution">
    <text evidence="4">The sequence shown here is derived from an EMBL/GenBank/DDBJ whole genome shotgun (WGS) entry which is preliminary data.</text>
</comment>
<dbReference type="Gene3D" id="3.30.300.30">
    <property type="match status" value="1"/>
</dbReference>
<dbReference type="SUPFAM" id="SSF56801">
    <property type="entry name" value="Acetyl-CoA synthetase-like"/>
    <property type="match status" value="1"/>
</dbReference>
<reference evidence="4 5" key="1">
    <citation type="submission" date="2024-06" db="EMBL/GenBank/DDBJ databases">
        <authorList>
            <person name="Bataeva Y.V."/>
            <person name="Grigorian L.N."/>
            <person name="Solomentsev V.I."/>
        </authorList>
    </citation>
    <scope>NUCLEOTIDE SEQUENCE [LARGE SCALE GENOMIC DNA]</scope>
    <source>
        <strain evidence="5">SCPM-O-B-12605 (RCAM04882)</strain>
    </source>
</reference>
<dbReference type="InterPro" id="IPR045851">
    <property type="entry name" value="AMP-bd_C_sf"/>
</dbReference>
<name>A0ABV1ZZX8_9ACTN</name>